<evidence type="ECO:0000256" key="4">
    <source>
        <dbReference type="ARBA" id="ARBA00022989"/>
    </source>
</evidence>
<dbReference type="Gene3D" id="3.40.720.10">
    <property type="entry name" value="Alkaline Phosphatase, subunit A"/>
    <property type="match status" value="1"/>
</dbReference>
<proteinExistence type="predicted"/>
<feature type="transmembrane region" description="Helical" evidence="6">
    <location>
        <begin position="102"/>
        <end position="128"/>
    </location>
</feature>
<keyword evidence="5 6" id="KW-0472">Membrane</keyword>
<feature type="transmembrane region" description="Helical" evidence="6">
    <location>
        <begin position="33"/>
        <end position="55"/>
    </location>
</feature>
<organism evidence="8 9">
    <name type="scientific">Pararobbsia alpina</name>
    <dbReference type="NCBI Taxonomy" id="621374"/>
    <lineage>
        <taxon>Bacteria</taxon>
        <taxon>Pseudomonadati</taxon>
        <taxon>Pseudomonadota</taxon>
        <taxon>Betaproteobacteria</taxon>
        <taxon>Burkholderiales</taxon>
        <taxon>Burkholderiaceae</taxon>
        <taxon>Pararobbsia</taxon>
    </lineage>
</organism>
<dbReference type="RefSeq" id="WP_425511393.1">
    <property type="nucleotide sequence ID" value="NZ_CADIKM010000004.1"/>
</dbReference>
<evidence type="ECO:0000313" key="9">
    <source>
        <dbReference type="Proteomes" id="UP000494115"/>
    </source>
</evidence>
<accession>A0A6S7B1B8</accession>
<gene>
    <name evidence="8" type="ORF">LMG28138_01434</name>
</gene>
<dbReference type="CDD" id="cd16015">
    <property type="entry name" value="LTA_synthase"/>
    <property type="match status" value="1"/>
</dbReference>
<feature type="domain" description="Sulfatase N-terminal" evidence="7">
    <location>
        <begin position="212"/>
        <end position="481"/>
    </location>
</feature>
<keyword evidence="3 6" id="KW-0812">Transmembrane</keyword>
<keyword evidence="9" id="KW-1185">Reference proteome</keyword>
<feature type="transmembrane region" description="Helical" evidence="6">
    <location>
        <begin position="140"/>
        <end position="161"/>
    </location>
</feature>
<feature type="transmembrane region" description="Helical" evidence="6">
    <location>
        <begin position="173"/>
        <end position="190"/>
    </location>
</feature>
<reference evidence="8 9" key="1">
    <citation type="submission" date="2020-04" db="EMBL/GenBank/DDBJ databases">
        <authorList>
            <person name="De Canck E."/>
        </authorList>
    </citation>
    <scope>NUCLEOTIDE SEQUENCE [LARGE SCALE GENOMIC DNA]</scope>
    <source>
        <strain evidence="8 9">LMG 28138</strain>
    </source>
</reference>
<protein>
    <recommendedName>
        <fullName evidence="7">Sulfatase N-terminal domain-containing protein</fullName>
    </recommendedName>
</protein>
<keyword evidence="4 6" id="KW-1133">Transmembrane helix</keyword>
<dbReference type="PANTHER" id="PTHR47371:SF3">
    <property type="entry name" value="PHOSPHOGLYCEROL TRANSFERASE I"/>
    <property type="match status" value="1"/>
</dbReference>
<evidence type="ECO:0000256" key="1">
    <source>
        <dbReference type="ARBA" id="ARBA00004651"/>
    </source>
</evidence>
<dbReference type="GO" id="GO:0005886">
    <property type="term" value="C:plasma membrane"/>
    <property type="evidence" value="ECO:0007669"/>
    <property type="project" value="UniProtKB-SubCell"/>
</dbReference>
<dbReference type="AlphaFoldDB" id="A0A6S7B1B8"/>
<dbReference type="SUPFAM" id="SSF53649">
    <property type="entry name" value="Alkaline phosphatase-like"/>
    <property type="match status" value="1"/>
</dbReference>
<dbReference type="Proteomes" id="UP000494115">
    <property type="component" value="Unassembled WGS sequence"/>
</dbReference>
<evidence type="ECO:0000259" key="7">
    <source>
        <dbReference type="Pfam" id="PF00884"/>
    </source>
</evidence>
<evidence type="ECO:0000256" key="2">
    <source>
        <dbReference type="ARBA" id="ARBA00022475"/>
    </source>
</evidence>
<dbReference type="InterPro" id="IPR050448">
    <property type="entry name" value="OpgB/LTA_synthase_biosynth"/>
</dbReference>
<evidence type="ECO:0000256" key="3">
    <source>
        <dbReference type="ARBA" id="ARBA00022692"/>
    </source>
</evidence>
<dbReference type="InterPro" id="IPR017850">
    <property type="entry name" value="Alkaline_phosphatase_core_sf"/>
</dbReference>
<name>A0A6S7B1B8_9BURK</name>
<dbReference type="InterPro" id="IPR000917">
    <property type="entry name" value="Sulfatase_N"/>
</dbReference>
<evidence type="ECO:0000256" key="5">
    <source>
        <dbReference type="ARBA" id="ARBA00023136"/>
    </source>
</evidence>
<dbReference type="Pfam" id="PF00884">
    <property type="entry name" value="Sulfatase"/>
    <property type="match status" value="1"/>
</dbReference>
<dbReference type="PANTHER" id="PTHR47371">
    <property type="entry name" value="LIPOTEICHOIC ACID SYNTHASE"/>
    <property type="match status" value="1"/>
</dbReference>
<evidence type="ECO:0000256" key="6">
    <source>
        <dbReference type="SAM" id="Phobius"/>
    </source>
</evidence>
<evidence type="ECO:0000313" key="8">
    <source>
        <dbReference type="EMBL" id="CAB3782076.1"/>
    </source>
</evidence>
<keyword evidence="2" id="KW-1003">Cell membrane</keyword>
<comment type="subcellular location">
    <subcellularLocation>
        <location evidence="1">Cell membrane</location>
        <topology evidence="1">Multi-pass membrane protein</topology>
    </subcellularLocation>
</comment>
<sequence length="511" mass="56127">MDSRLALTLAGTMALSFAFDAIAAPRAPARRSMVALSIHVLGVVFVFLCMVLVSGRAQFSSFVSAAVVGLLAAVSNAKYASLREPFVFTDLSLFSQLFAHPRLYLPFLSASKVLAIALGTGLLIAGFLLEKRHALQPAIFVFLAACACLVVGSLLAARLPLSLIPSDDQRRHGFFAVFVAYLLNGLRPATWRTFRRAMESGPFTLGAPAACPDVVVIQSESFFDARRLGSFVRQAILSHHDVARSESVEYGELTVPAWGANTMRTEFAMLSGLPESLLGYARFYPYAFVRHACASLASWFKRAGYRTLAIHPYYANFFGRDRVFRLLHIDKFLDIASFANARHAGPYVGDAAVADAIIHSLETGGDEPAFIFAMTMENHGPLNLETVEPGEATKYHTLGDGAHWHDLTAYLRHLANADAMIAALLEYLRTRRRKTVLCFYGDHVPALPHIFGKLDIEPARSDYFIWRNFGEVCATERHLSAEELGAALIRAIDRGDMSDATVGTLRKMAEQ</sequence>
<dbReference type="EMBL" id="CADIKM010000004">
    <property type="protein sequence ID" value="CAB3782076.1"/>
    <property type="molecule type" value="Genomic_DNA"/>
</dbReference>